<dbReference type="InParanoid" id="W2S5T7"/>
<dbReference type="STRING" id="1220924.W2S5T7"/>
<name>W2S5T7_CYPE1</name>
<protein>
    <recommendedName>
        <fullName evidence="4">Carboxylesterase family protein</fullName>
    </recommendedName>
</protein>
<organism evidence="2 3">
    <name type="scientific">Cyphellophora europaea (strain CBS 101466)</name>
    <name type="common">Phialophora europaea</name>
    <dbReference type="NCBI Taxonomy" id="1220924"/>
    <lineage>
        <taxon>Eukaryota</taxon>
        <taxon>Fungi</taxon>
        <taxon>Dikarya</taxon>
        <taxon>Ascomycota</taxon>
        <taxon>Pezizomycotina</taxon>
        <taxon>Eurotiomycetes</taxon>
        <taxon>Chaetothyriomycetidae</taxon>
        <taxon>Chaetothyriales</taxon>
        <taxon>Cyphellophoraceae</taxon>
        <taxon>Cyphellophora</taxon>
    </lineage>
</organism>
<evidence type="ECO:0000313" key="2">
    <source>
        <dbReference type="EMBL" id="ETN43309.1"/>
    </source>
</evidence>
<dbReference type="OrthoDB" id="3946796at2759"/>
<feature type="region of interest" description="Disordered" evidence="1">
    <location>
        <begin position="425"/>
        <end position="624"/>
    </location>
</feature>
<dbReference type="AlphaFoldDB" id="W2S5T7"/>
<evidence type="ECO:0000313" key="3">
    <source>
        <dbReference type="Proteomes" id="UP000030752"/>
    </source>
</evidence>
<feature type="compositionally biased region" description="Polar residues" evidence="1">
    <location>
        <begin position="296"/>
        <end position="309"/>
    </location>
</feature>
<feature type="compositionally biased region" description="Polar residues" evidence="1">
    <location>
        <begin position="386"/>
        <end position="396"/>
    </location>
</feature>
<dbReference type="HOGENOM" id="CLU_022721_0_0_1"/>
<proteinExistence type="predicted"/>
<feature type="compositionally biased region" description="Polar residues" evidence="1">
    <location>
        <begin position="96"/>
        <end position="105"/>
    </location>
</feature>
<feature type="compositionally biased region" description="Basic and acidic residues" evidence="1">
    <location>
        <begin position="426"/>
        <end position="441"/>
    </location>
</feature>
<feature type="region of interest" description="Disordered" evidence="1">
    <location>
        <begin position="191"/>
        <end position="226"/>
    </location>
</feature>
<dbReference type="VEuPathDB" id="FungiDB:HMPREF1541_02468"/>
<feature type="compositionally biased region" description="Low complexity" evidence="1">
    <location>
        <begin position="403"/>
        <end position="413"/>
    </location>
</feature>
<sequence length="624" mass="67263">MRLTRAALRAQASHESLVIHEDAEANQELAVDQDDIPRPALKDITEENIVAPEQVTEETSTTMKKDRSRNKGKGKKDTADEPVFQEQTTSTTQSTVAPTSETVGETVTFPGEQDTAQAAESETTDPVVPSVSETGLDPVLEEMQTPEITEPLIQPSGQDSASTKPPKFVSEVYEPVPATMHAEHDSFVDSIKSRSPGKLSAASFDHEEDSFVEKIHSRSPRPASRIEDSVEAMDALEDAIEQFSGELPLLNNLRIESPMKEHISTPVKSLPPTTSKAAINPTSSKKAPSPLRKTPSKSPSRKTGPQKTALSKPKAAPVRAAQTGTTSRPATTIKAAVKAPVAKQPIVKPHHKLVSAAASSTSEMPKATMSFSNSPIKPQPNAPKQRVTSDSLSTSRPGFVPAKSTKPTTKSTFSLPGEVYAAKMKAQREEKLKQAEEEQAKKQFKARPAPSMTGRPSVVPRENKASQARLSRVISGGNKENIEPLSGGTTKRPSSMHLDIKKVRSEANSAIRRSASVTSKASSGGSREPKFAANVPRVASLTSKPAPPKEEPAVPTVVKKVNGKEVFSRAKLDLKKQEEDKREKEEAARKARAEAAERGRQASREWAEKQKARLTAQKAATAAV</sequence>
<evidence type="ECO:0000256" key="1">
    <source>
        <dbReference type="SAM" id="MobiDB-lite"/>
    </source>
</evidence>
<reference evidence="2 3" key="1">
    <citation type="submission" date="2013-03" db="EMBL/GenBank/DDBJ databases">
        <title>The Genome Sequence of Phialophora europaea CBS 101466.</title>
        <authorList>
            <consortium name="The Broad Institute Genomics Platform"/>
            <person name="Cuomo C."/>
            <person name="de Hoog S."/>
            <person name="Gorbushina A."/>
            <person name="Walker B."/>
            <person name="Young S.K."/>
            <person name="Zeng Q."/>
            <person name="Gargeya S."/>
            <person name="Fitzgerald M."/>
            <person name="Haas B."/>
            <person name="Abouelleil A."/>
            <person name="Allen A.W."/>
            <person name="Alvarado L."/>
            <person name="Arachchi H.M."/>
            <person name="Berlin A.M."/>
            <person name="Chapman S.B."/>
            <person name="Gainer-Dewar J."/>
            <person name="Goldberg J."/>
            <person name="Griggs A."/>
            <person name="Gujja S."/>
            <person name="Hansen M."/>
            <person name="Howarth C."/>
            <person name="Imamovic A."/>
            <person name="Ireland A."/>
            <person name="Larimer J."/>
            <person name="McCowan C."/>
            <person name="Murphy C."/>
            <person name="Pearson M."/>
            <person name="Poon T.W."/>
            <person name="Priest M."/>
            <person name="Roberts A."/>
            <person name="Saif S."/>
            <person name="Shea T."/>
            <person name="Sisk P."/>
            <person name="Sykes S."/>
            <person name="Wortman J."/>
            <person name="Nusbaum C."/>
            <person name="Birren B."/>
        </authorList>
    </citation>
    <scope>NUCLEOTIDE SEQUENCE [LARGE SCALE GENOMIC DNA]</scope>
    <source>
        <strain evidence="2 3">CBS 101466</strain>
    </source>
</reference>
<feature type="compositionally biased region" description="Polar residues" evidence="1">
    <location>
        <begin position="271"/>
        <end position="286"/>
    </location>
</feature>
<dbReference type="RefSeq" id="XP_008715045.1">
    <property type="nucleotide sequence ID" value="XM_008716823.1"/>
</dbReference>
<feature type="compositionally biased region" description="Basic and acidic residues" evidence="1">
    <location>
        <begin position="35"/>
        <end position="45"/>
    </location>
</feature>
<keyword evidence="3" id="KW-1185">Reference proteome</keyword>
<feature type="region of interest" description="Disordered" evidence="1">
    <location>
        <begin position="353"/>
        <end position="413"/>
    </location>
</feature>
<feature type="compositionally biased region" description="Polar residues" evidence="1">
    <location>
        <begin position="357"/>
        <end position="376"/>
    </location>
</feature>
<dbReference type="GeneID" id="19969807"/>
<feature type="compositionally biased region" description="Low complexity" evidence="1">
    <location>
        <begin position="613"/>
        <end position="624"/>
    </location>
</feature>
<dbReference type="eggNOG" id="ENOG502SPY3">
    <property type="taxonomic scope" value="Eukaryota"/>
</dbReference>
<dbReference type="Proteomes" id="UP000030752">
    <property type="component" value="Unassembled WGS sequence"/>
</dbReference>
<feature type="region of interest" description="Disordered" evidence="1">
    <location>
        <begin position="262"/>
        <end position="335"/>
    </location>
</feature>
<feature type="region of interest" description="Disordered" evidence="1">
    <location>
        <begin position="33"/>
        <end position="168"/>
    </location>
</feature>
<feature type="compositionally biased region" description="Polar residues" evidence="1">
    <location>
        <begin position="515"/>
        <end position="525"/>
    </location>
</feature>
<feature type="compositionally biased region" description="Basic and acidic residues" evidence="1">
    <location>
        <begin position="562"/>
        <end position="611"/>
    </location>
</feature>
<evidence type="ECO:0008006" key="4">
    <source>
        <dbReference type="Google" id="ProtNLM"/>
    </source>
</evidence>
<dbReference type="EMBL" id="KB822718">
    <property type="protein sequence ID" value="ETN43309.1"/>
    <property type="molecule type" value="Genomic_DNA"/>
</dbReference>
<gene>
    <name evidence="2" type="ORF">HMPREF1541_02468</name>
</gene>
<accession>W2S5T7</accession>